<feature type="compositionally biased region" description="Low complexity" evidence="6">
    <location>
        <begin position="276"/>
        <end position="286"/>
    </location>
</feature>
<keyword evidence="2 5" id="KW-0547">Nucleotide-binding</keyword>
<dbReference type="SUPFAM" id="SSF56112">
    <property type="entry name" value="Protein kinase-like (PK-like)"/>
    <property type="match status" value="1"/>
</dbReference>
<feature type="transmembrane region" description="Helical" evidence="7">
    <location>
        <begin position="726"/>
        <end position="748"/>
    </location>
</feature>
<protein>
    <submittedName>
        <fullName evidence="9">Protein kinase</fullName>
    </submittedName>
</protein>
<organism evidence="9 10">
    <name type="scientific">Hyalangium rubrum</name>
    <dbReference type="NCBI Taxonomy" id="3103134"/>
    <lineage>
        <taxon>Bacteria</taxon>
        <taxon>Pseudomonadati</taxon>
        <taxon>Myxococcota</taxon>
        <taxon>Myxococcia</taxon>
        <taxon>Myxococcales</taxon>
        <taxon>Cystobacterineae</taxon>
        <taxon>Archangiaceae</taxon>
        <taxon>Hyalangium</taxon>
    </lineage>
</organism>
<name>A0ABU5H0X4_9BACT</name>
<feature type="binding site" evidence="5">
    <location>
        <position position="362"/>
    </location>
    <ligand>
        <name>ATP</name>
        <dbReference type="ChEBI" id="CHEBI:30616"/>
    </ligand>
</feature>
<feature type="transmembrane region" description="Helical" evidence="7">
    <location>
        <begin position="698"/>
        <end position="720"/>
    </location>
</feature>
<proteinExistence type="predicted"/>
<feature type="compositionally biased region" description="Basic and acidic residues" evidence="6">
    <location>
        <begin position="1"/>
        <end position="40"/>
    </location>
</feature>
<dbReference type="PANTHER" id="PTHR43289">
    <property type="entry name" value="MITOGEN-ACTIVATED PROTEIN KINASE KINASE KINASE 20-RELATED"/>
    <property type="match status" value="1"/>
</dbReference>
<dbReference type="InterPro" id="IPR008271">
    <property type="entry name" value="Ser/Thr_kinase_AS"/>
</dbReference>
<gene>
    <name evidence="9" type="ORF">SYV04_11915</name>
</gene>
<dbReference type="Proteomes" id="UP001291309">
    <property type="component" value="Unassembled WGS sequence"/>
</dbReference>
<evidence type="ECO:0000256" key="4">
    <source>
        <dbReference type="ARBA" id="ARBA00022840"/>
    </source>
</evidence>
<dbReference type="PANTHER" id="PTHR43289:SF34">
    <property type="entry name" value="SERINE_THREONINE-PROTEIN KINASE YBDM-RELATED"/>
    <property type="match status" value="1"/>
</dbReference>
<feature type="region of interest" description="Disordered" evidence="6">
    <location>
        <begin position="276"/>
        <end position="319"/>
    </location>
</feature>
<evidence type="ECO:0000256" key="7">
    <source>
        <dbReference type="SAM" id="Phobius"/>
    </source>
</evidence>
<keyword evidence="4 5" id="KW-0067">ATP-binding</keyword>
<dbReference type="InterPro" id="IPR011009">
    <property type="entry name" value="Kinase-like_dom_sf"/>
</dbReference>
<evidence type="ECO:0000256" key="6">
    <source>
        <dbReference type="SAM" id="MobiDB-lite"/>
    </source>
</evidence>
<dbReference type="GO" id="GO:0016301">
    <property type="term" value="F:kinase activity"/>
    <property type="evidence" value="ECO:0007669"/>
    <property type="project" value="UniProtKB-KW"/>
</dbReference>
<dbReference type="InterPro" id="IPR000719">
    <property type="entry name" value="Prot_kinase_dom"/>
</dbReference>
<feature type="region of interest" description="Disordered" evidence="6">
    <location>
        <begin position="850"/>
        <end position="876"/>
    </location>
</feature>
<comment type="caution">
    <text evidence="9">The sequence shown here is derived from an EMBL/GenBank/DDBJ whole genome shotgun (WGS) entry which is preliminary data.</text>
</comment>
<feature type="domain" description="Protein kinase" evidence="8">
    <location>
        <begin position="333"/>
        <end position="604"/>
    </location>
</feature>
<feature type="compositionally biased region" description="Basic and acidic residues" evidence="6">
    <location>
        <begin position="134"/>
        <end position="150"/>
    </location>
</feature>
<keyword evidence="1" id="KW-0808">Transferase</keyword>
<feature type="region of interest" description="Disordered" evidence="6">
    <location>
        <begin position="1"/>
        <end position="261"/>
    </location>
</feature>
<dbReference type="CDD" id="cd14014">
    <property type="entry name" value="STKc_PknB_like"/>
    <property type="match status" value="1"/>
</dbReference>
<evidence type="ECO:0000259" key="8">
    <source>
        <dbReference type="PROSITE" id="PS50011"/>
    </source>
</evidence>
<evidence type="ECO:0000313" key="9">
    <source>
        <dbReference type="EMBL" id="MDY7227105.1"/>
    </source>
</evidence>
<keyword evidence="7" id="KW-0812">Transmembrane</keyword>
<evidence type="ECO:0000256" key="2">
    <source>
        <dbReference type="ARBA" id="ARBA00022741"/>
    </source>
</evidence>
<dbReference type="PROSITE" id="PS50011">
    <property type="entry name" value="PROTEIN_KINASE_DOM"/>
    <property type="match status" value="1"/>
</dbReference>
<dbReference type="RefSeq" id="WP_321545820.1">
    <property type="nucleotide sequence ID" value="NZ_JAXIVS010000003.1"/>
</dbReference>
<dbReference type="InterPro" id="IPR017441">
    <property type="entry name" value="Protein_kinase_ATP_BS"/>
</dbReference>
<evidence type="ECO:0000256" key="3">
    <source>
        <dbReference type="ARBA" id="ARBA00022777"/>
    </source>
</evidence>
<sequence length="876" mass="96968">MDEEEKPPQAEARDKTVIAPPPEERPRDGAGRTRTAERKLQPSAEPPGAPARTRTVERKLQLSPELQAAPARTRTSERKLDLPSEPSGPPARTRTVERKLDLPSEPSGPPARTRTVERKLQLSPELQAAPARTRTSERKLALPPEREAKRSSTSVPVVRVEEEENKIPTAPTTLPGAPSGAEASADPDTLKDAPLRTLPGVPLLAEEAPPPTTVERTVMVRHPEPPASRTQPGALSAPPVELEAPPESPFLTLPGEPPITDKRPAIAVERTVMVRAPEAPTSSSPPTEEEPEVASGRTLPSSRKTQVGPERAETQPQEEEAASVVEGMKLGGYQLIRRIGAGGMGTVWLASQLSLDREVAVKILRPGFAGDPQFVYRFTQEAFAAAQLIHHNIVQIYDCGSDKQIHFFSMEFVDGTTLLALLKRGAALEPEVATGYVLQAARGLKFAHERGMVHRDIKPDNLLLNNNGIVKVADMGLVKLARAARSTPRPVTYIGKNPQEYAMGTPAYMAPEQVMNSSKVDARADIYSLGCTLYHLLTGRPPFVAESLNTVMDMHVKEAPLPPDKRNKDVPEALSAVVMRMIAKRPEERYQDMGEVIRALEGFLGVEGNASFAPREQHASLLERCVQEFNQSAWALRRRWLVFVLMLLTALGTGLAEWRLGEPSGLGVASFAGFSWLASFIMRGLLEKGALFLRFRQFVFQAPLITWLLWILLLGGAGYGLYHFGVLVPTVAMMGSALLVAIAFYLLVDRRVEAERRPPVSQVEQMLRSMRLRGLEESALRQFVCTYSGENWEAFYEALFGYDAKMIARERWGLNAKDLPREQHSAWRDPLIRWIDVLQARRRRRREQRQLKVLKKKKETAQAAQAEEPALPPSEE</sequence>
<dbReference type="PROSITE" id="PS00108">
    <property type="entry name" value="PROTEIN_KINASE_ST"/>
    <property type="match status" value="1"/>
</dbReference>
<evidence type="ECO:0000256" key="5">
    <source>
        <dbReference type="PROSITE-ProRule" id="PRU10141"/>
    </source>
</evidence>
<keyword evidence="7" id="KW-0472">Membrane</keyword>
<dbReference type="Pfam" id="PF00069">
    <property type="entry name" value="Pkinase"/>
    <property type="match status" value="1"/>
</dbReference>
<keyword evidence="7" id="KW-1133">Transmembrane helix</keyword>
<keyword evidence="10" id="KW-1185">Reference proteome</keyword>
<evidence type="ECO:0000313" key="10">
    <source>
        <dbReference type="Proteomes" id="UP001291309"/>
    </source>
</evidence>
<reference evidence="9 10" key="1">
    <citation type="submission" date="2023-12" db="EMBL/GenBank/DDBJ databases">
        <title>the genome sequence of Hyalangium sp. s54d21.</title>
        <authorList>
            <person name="Zhang X."/>
        </authorList>
    </citation>
    <scope>NUCLEOTIDE SEQUENCE [LARGE SCALE GENOMIC DNA]</scope>
    <source>
        <strain evidence="10">s54d21</strain>
    </source>
</reference>
<dbReference type="Gene3D" id="3.30.200.20">
    <property type="entry name" value="Phosphorylase Kinase, domain 1"/>
    <property type="match status" value="1"/>
</dbReference>
<dbReference type="Gene3D" id="1.10.510.10">
    <property type="entry name" value="Transferase(Phosphotransferase) domain 1"/>
    <property type="match status" value="1"/>
</dbReference>
<dbReference type="SMART" id="SM00220">
    <property type="entry name" value="S_TKc"/>
    <property type="match status" value="1"/>
</dbReference>
<dbReference type="PROSITE" id="PS00107">
    <property type="entry name" value="PROTEIN_KINASE_ATP"/>
    <property type="match status" value="1"/>
</dbReference>
<keyword evidence="3 9" id="KW-0418">Kinase</keyword>
<evidence type="ECO:0000256" key="1">
    <source>
        <dbReference type="ARBA" id="ARBA00022679"/>
    </source>
</evidence>
<accession>A0ABU5H0X4</accession>
<dbReference type="EMBL" id="JAXIVS010000003">
    <property type="protein sequence ID" value="MDY7227105.1"/>
    <property type="molecule type" value="Genomic_DNA"/>
</dbReference>
<feature type="transmembrane region" description="Helical" evidence="7">
    <location>
        <begin position="666"/>
        <end position="686"/>
    </location>
</feature>